<dbReference type="InterPro" id="IPR011990">
    <property type="entry name" value="TPR-like_helical_dom_sf"/>
</dbReference>
<dbReference type="Gene3D" id="1.10.260.40">
    <property type="entry name" value="lambda repressor-like DNA-binding domains"/>
    <property type="match status" value="1"/>
</dbReference>
<dbReference type="CDD" id="cd00093">
    <property type="entry name" value="HTH_XRE"/>
    <property type="match status" value="1"/>
</dbReference>
<dbReference type="SMART" id="SM00530">
    <property type="entry name" value="HTH_XRE"/>
    <property type="match status" value="1"/>
</dbReference>
<name>A0A6J6Q8L6_9ZZZZ</name>
<dbReference type="SUPFAM" id="SSF48452">
    <property type="entry name" value="TPR-like"/>
    <property type="match status" value="2"/>
</dbReference>
<dbReference type="Pfam" id="PF01381">
    <property type="entry name" value="HTH_3"/>
    <property type="match status" value="1"/>
</dbReference>
<evidence type="ECO:0000313" key="2">
    <source>
        <dbReference type="EMBL" id="CAB4704334.1"/>
    </source>
</evidence>
<protein>
    <submittedName>
        <fullName evidence="2">Unannotated protein</fullName>
    </submittedName>
</protein>
<dbReference type="PROSITE" id="PS50943">
    <property type="entry name" value="HTH_CROC1"/>
    <property type="match status" value="1"/>
</dbReference>
<proteinExistence type="predicted"/>
<gene>
    <name evidence="2" type="ORF">UFOPK2399_01570</name>
</gene>
<dbReference type="PANTHER" id="PTHR47691:SF3">
    <property type="entry name" value="HTH-TYPE TRANSCRIPTIONAL REGULATOR RV0890C-RELATED"/>
    <property type="match status" value="1"/>
</dbReference>
<organism evidence="2">
    <name type="scientific">freshwater metagenome</name>
    <dbReference type="NCBI Taxonomy" id="449393"/>
    <lineage>
        <taxon>unclassified sequences</taxon>
        <taxon>metagenomes</taxon>
        <taxon>ecological metagenomes</taxon>
    </lineage>
</organism>
<dbReference type="AlphaFoldDB" id="A0A6J6Q8L6"/>
<reference evidence="2" key="1">
    <citation type="submission" date="2020-05" db="EMBL/GenBank/DDBJ databases">
        <authorList>
            <person name="Chiriac C."/>
            <person name="Salcher M."/>
            <person name="Ghai R."/>
            <person name="Kavagutti S V."/>
        </authorList>
    </citation>
    <scope>NUCLEOTIDE SEQUENCE</scope>
</reference>
<dbReference type="SUPFAM" id="SSF47413">
    <property type="entry name" value="lambda repressor-like DNA-binding domains"/>
    <property type="match status" value="1"/>
</dbReference>
<evidence type="ECO:0000259" key="1">
    <source>
        <dbReference type="PROSITE" id="PS50943"/>
    </source>
</evidence>
<accession>A0A6J6Q8L6</accession>
<dbReference type="InterPro" id="IPR010982">
    <property type="entry name" value="Lambda_DNA-bd_dom_sf"/>
</dbReference>
<dbReference type="Gene3D" id="1.25.40.10">
    <property type="entry name" value="Tetratricopeptide repeat domain"/>
    <property type="match status" value="2"/>
</dbReference>
<dbReference type="EMBL" id="CAEZXP010000005">
    <property type="protein sequence ID" value="CAB4704334.1"/>
    <property type="molecule type" value="Genomic_DNA"/>
</dbReference>
<feature type="domain" description="HTH cro/C1-type" evidence="1">
    <location>
        <begin position="31"/>
        <end position="84"/>
    </location>
</feature>
<dbReference type="PANTHER" id="PTHR47691">
    <property type="entry name" value="REGULATOR-RELATED"/>
    <property type="match status" value="1"/>
</dbReference>
<dbReference type="InterPro" id="IPR001387">
    <property type="entry name" value="Cro/C1-type_HTH"/>
</dbReference>
<sequence>MAPQLAFLDDWQPTRQDARVTPVSETIGERLKRLRSERGLSQRAIAARGVSYAYISRIELGERVPSMKALRVLSRNLGVTPHYLETGIEQPDTEARELRLGEAELTLRLDLDDVGAEVMYREVLTDAERAGDVRDMTLARIGLGAVAAQRGDHLGAIEVLRDAVREPWVTPTAFPDAWATLGLALSSTGDGPGASELFRDAAASLVAHTPVNWPALVRFSIYLSYALADLGELDEARKAIDDALGYAAHADDPYSRMRLYWSHARLSSAAGDHDAARSSITRAIGLLETTEDTMHLGRAHLLAAEIAIFDDDPYVATEHLRAAEILVGEIGDLPDRAWLKIERAIAFARTGGPGTAIDEATEAIDMLARHDDAELRGYAQWALGEALSAAGTTKAARSAFTRASDLIPPDSRYASTFLRSWARAFPTDAETLA</sequence>
<dbReference type="GO" id="GO:0003677">
    <property type="term" value="F:DNA binding"/>
    <property type="evidence" value="ECO:0007669"/>
    <property type="project" value="InterPro"/>
</dbReference>